<evidence type="ECO:0000256" key="5">
    <source>
        <dbReference type="ARBA" id="ARBA00023136"/>
    </source>
</evidence>
<feature type="transmembrane region" description="Helical" evidence="7">
    <location>
        <begin position="327"/>
        <end position="352"/>
    </location>
</feature>
<evidence type="ECO:0000256" key="1">
    <source>
        <dbReference type="ARBA" id="ARBA00004651"/>
    </source>
</evidence>
<dbReference type="Gene3D" id="1.20.1250.20">
    <property type="entry name" value="MFS general substrate transporter like domains"/>
    <property type="match status" value="1"/>
</dbReference>
<feature type="transmembrane region" description="Helical" evidence="7">
    <location>
        <begin position="90"/>
        <end position="110"/>
    </location>
</feature>
<evidence type="ECO:0000256" key="2">
    <source>
        <dbReference type="ARBA" id="ARBA00022475"/>
    </source>
</evidence>
<proteinExistence type="predicted"/>
<evidence type="ECO:0000256" key="4">
    <source>
        <dbReference type="ARBA" id="ARBA00022989"/>
    </source>
</evidence>
<keyword evidence="9" id="KW-1185">Reference proteome</keyword>
<dbReference type="InterPro" id="IPR011701">
    <property type="entry name" value="MFS"/>
</dbReference>
<dbReference type="Pfam" id="PF07690">
    <property type="entry name" value="MFS_1"/>
    <property type="match status" value="1"/>
</dbReference>
<feature type="transmembrane region" description="Helical" evidence="7">
    <location>
        <begin position="391"/>
        <end position="409"/>
    </location>
</feature>
<keyword evidence="2" id="KW-1003">Cell membrane</keyword>
<protein>
    <submittedName>
        <fullName evidence="8">MFS transporter</fullName>
    </submittedName>
</protein>
<dbReference type="InterPro" id="IPR036259">
    <property type="entry name" value="MFS_trans_sf"/>
</dbReference>
<keyword evidence="4 7" id="KW-1133">Transmembrane helix</keyword>
<accession>A0ABW5VNY3</accession>
<feature type="transmembrane region" description="Helical" evidence="7">
    <location>
        <begin position="58"/>
        <end position="78"/>
    </location>
</feature>
<sequence length="424" mass="41818">MTFSYSYAARPRSPHPAPTRRQLPASYLVWLAAATVSQLGDVVLSFAIGWVAAEHGGAAAGLVLAAGSLPSALLLLLGGAVADRFGARRVMIAGDAAMLVMSVALVLAVLHVGTPLWLLIGASVLHGVVSAFYRPSAGSMPRRLVADAQLTRALALRQGATQTVVLLGAPLAGVLVASGGLGAVALLDAGTFLVVLVVLLLVRPRYPTPPSDRSVPVWRAALDGVRVVRRTPGMVGALALVAGAAAFLLPTMSLVLPLLAREAGWSASATGLVAGAQGAGIIVVTVVVARRGGARRPGAAASGGLAVAAIGQAVLVAAAVTSVGEGVAVGAAALVGTGSGLFTAHLAPVVLGSAPRTHLARVQALVGLVQVLAVTLTSAGIGALASATSPLLAGGACALGLLGCAVGGARTLKGLTLEPVESAQ</sequence>
<dbReference type="CDD" id="cd06173">
    <property type="entry name" value="MFS_MefA_like"/>
    <property type="match status" value="1"/>
</dbReference>
<organism evidence="8 9">
    <name type="scientific">Promicromonospora vindobonensis</name>
    <dbReference type="NCBI Taxonomy" id="195748"/>
    <lineage>
        <taxon>Bacteria</taxon>
        <taxon>Bacillati</taxon>
        <taxon>Actinomycetota</taxon>
        <taxon>Actinomycetes</taxon>
        <taxon>Micrococcales</taxon>
        <taxon>Promicromonosporaceae</taxon>
        <taxon>Promicromonospora</taxon>
    </lineage>
</organism>
<gene>
    <name evidence="8" type="ORF">ACFS27_07530</name>
</gene>
<keyword evidence="3 7" id="KW-0812">Transmembrane</keyword>
<dbReference type="SUPFAM" id="SSF103473">
    <property type="entry name" value="MFS general substrate transporter"/>
    <property type="match status" value="1"/>
</dbReference>
<comment type="subcellular location">
    <subcellularLocation>
        <location evidence="1">Cell membrane</location>
        <topology evidence="1">Multi-pass membrane protein</topology>
    </subcellularLocation>
</comment>
<evidence type="ECO:0000313" key="9">
    <source>
        <dbReference type="Proteomes" id="UP001597479"/>
    </source>
</evidence>
<dbReference type="PANTHER" id="PTHR23513:SF17">
    <property type="entry name" value="MEMBRANE PROTEIN"/>
    <property type="match status" value="1"/>
</dbReference>
<feature type="transmembrane region" description="Helical" evidence="7">
    <location>
        <begin position="154"/>
        <end position="177"/>
    </location>
</feature>
<reference evidence="9" key="1">
    <citation type="journal article" date="2019" name="Int. J. Syst. Evol. Microbiol.">
        <title>The Global Catalogue of Microorganisms (GCM) 10K type strain sequencing project: providing services to taxonomists for standard genome sequencing and annotation.</title>
        <authorList>
            <consortium name="The Broad Institute Genomics Platform"/>
            <consortium name="The Broad Institute Genome Sequencing Center for Infectious Disease"/>
            <person name="Wu L."/>
            <person name="Ma J."/>
        </authorList>
    </citation>
    <scope>NUCLEOTIDE SEQUENCE [LARGE SCALE GENOMIC DNA]</scope>
    <source>
        <strain evidence="9">CCM 7044</strain>
    </source>
</reference>
<feature type="transmembrane region" description="Helical" evidence="7">
    <location>
        <begin position="27"/>
        <end position="52"/>
    </location>
</feature>
<dbReference type="RefSeq" id="WP_377181542.1">
    <property type="nucleotide sequence ID" value="NZ_JBHUOG010000001.1"/>
</dbReference>
<name>A0ABW5VNY3_9MICO</name>
<dbReference type="EMBL" id="JBHUOG010000001">
    <property type="protein sequence ID" value="MFD2793398.1"/>
    <property type="molecule type" value="Genomic_DNA"/>
</dbReference>
<feature type="region of interest" description="Disordered" evidence="6">
    <location>
        <begin position="1"/>
        <end position="20"/>
    </location>
</feature>
<feature type="transmembrane region" description="Helical" evidence="7">
    <location>
        <begin position="183"/>
        <end position="202"/>
    </location>
</feature>
<dbReference type="PANTHER" id="PTHR23513">
    <property type="entry name" value="INTEGRAL MEMBRANE EFFLUX PROTEIN-RELATED"/>
    <property type="match status" value="1"/>
</dbReference>
<feature type="transmembrane region" description="Helical" evidence="7">
    <location>
        <begin position="116"/>
        <end position="133"/>
    </location>
</feature>
<evidence type="ECO:0000256" key="3">
    <source>
        <dbReference type="ARBA" id="ARBA00022692"/>
    </source>
</evidence>
<evidence type="ECO:0000313" key="8">
    <source>
        <dbReference type="EMBL" id="MFD2793398.1"/>
    </source>
</evidence>
<keyword evidence="5 7" id="KW-0472">Membrane</keyword>
<comment type="caution">
    <text evidence="8">The sequence shown here is derived from an EMBL/GenBank/DDBJ whole genome shotgun (WGS) entry which is preliminary data.</text>
</comment>
<evidence type="ECO:0000256" key="6">
    <source>
        <dbReference type="SAM" id="MobiDB-lite"/>
    </source>
</evidence>
<dbReference type="Proteomes" id="UP001597479">
    <property type="component" value="Unassembled WGS sequence"/>
</dbReference>
<feature type="transmembrane region" description="Helical" evidence="7">
    <location>
        <begin position="364"/>
        <end position="385"/>
    </location>
</feature>
<feature type="transmembrane region" description="Helical" evidence="7">
    <location>
        <begin position="235"/>
        <end position="259"/>
    </location>
</feature>
<feature type="transmembrane region" description="Helical" evidence="7">
    <location>
        <begin position="265"/>
        <end position="288"/>
    </location>
</feature>
<feature type="transmembrane region" description="Helical" evidence="7">
    <location>
        <begin position="300"/>
        <end position="321"/>
    </location>
</feature>
<evidence type="ECO:0000256" key="7">
    <source>
        <dbReference type="SAM" id="Phobius"/>
    </source>
</evidence>